<evidence type="ECO:0000313" key="1">
    <source>
        <dbReference type="EMBL" id="KAK1849417.1"/>
    </source>
</evidence>
<accession>A0AAD9AKJ8</accession>
<dbReference type="AlphaFoldDB" id="A0AAD9AKJ8"/>
<gene>
    <name evidence="1" type="ORF">CCHR01_07936</name>
</gene>
<name>A0AAD9AKJ8_9PEZI</name>
<keyword evidence="2" id="KW-1185">Reference proteome</keyword>
<reference evidence="1" key="1">
    <citation type="submission" date="2023-01" db="EMBL/GenBank/DDBJ databases">
        <title>Colletotrichum chrysophilum M932 genome sequence.</title>
        <authorList>
            <person name="Baroncelli R."/>
        </authorList>
    </citation>
    <scope>NUCLEOTIDE SEQUENCE</scope>
    <source>
        <strain evidence="1">M932</strain>
    </source>
</reference>
<evidence type="ECO:0000313" key="2">
    <source>
        <dbReference type="Proteomes" id="UP001243330"/>
    </source>
</evidence>
<sequence>MVEIKWENVDETKRCDLPLEERTSGADVNLRLSNPVFSCAGVLSPDISRSQWSSDRELAEATDTSEELDKVRPGIAGRLVREK</sequence>
<protein>
    <submittedName>
        <fullName evidence="1">Uncharacterized protein</fullName>
    </submittedName>
</protein>
<proteinExistence type="predicted"/>
<dbReference type="EMBL" id="JAQOWY010000144">
    <property type="protein sequence ID" value="KAK1849417.1"/>
    <property type="molecule type" value="Genomic_DNA"/>
</dbReference>
<comment type="caution">
    <text evidence="1">The sequence shown here is derived from an EMBL/GenBank/DDBJ whole genome shotgun (WGS) entry which is preliminary data.</text>
</comment>
<organism evidence="1 2">
    <name type="scientific">Colletotrichum chrysophilum</name>
    <dbReference type="NCBI Taxonomy" id="1836956"/>
    <lineage>
        <taxon>Eukaryota</taxon>
        <taxon>Fungi</taxon>
        <taxon>Dikarya</taxon>
        <taxon>Ascomycota</taxon>
        <taxon>Pezizomycotina</taxon>
        <taxon>Sordariomycetes</taxon>
        <taxon>Hypocreomycetidae</taxon>
        <taxon>Glomerellales</taxon>
        <taxon>Glomerellaceae</taxon>
        <taxon>Colletotrichum</taxon>
        <taxon>Colletotrichum gloeosporioides species complex</taxon>
    </lineage>
</organism>
<dbReference type="Proteomes" id="UP001243330">
    <property type="component" value="Unassembled WGS sequence"/>
</dbReference>